<protein>
    <submittedName>
        <fullName evidence="1">Uncharacterized protein</fullName>
    </submittedName>
</protein>
<gene>
    <name evidence="1" type="ORF">YSA_08974</name>
</gene>
<name>I3V1J7_PSEPU</name>
<accession>I3V1J7</accession>
<dbReference type="Proteomes" id="UP000005268">
    <property type="component" value="Chromosome"/>
</dbReference>
<dbReference type="KEGG" id="ppi:YSA_08974"/>
<dbReference type="EMBL" id="CP003588">
    <property type="protein sequence ID" value="AFK71618.1"/>
    <property type="molecule type" value="Genomic_DNA"/>
</dbReference>
<sequence length="69" mass="7387">MDRGCIRNWHFLSPGGRLCGCFKASSFRRAGHAAHSTRRAWTAPEDPECSCGATTRTAGGHGRASRTGP</sequence>
<proteinExistence type="predicted"/>
<reference evidence="1 2" key="1">
    <citation type="journal article" date="2012" name="J. Bacteriol.">
        <title>Complete Genome Sequence of the Naphthalene-Degrading Pseudomonas putida Strain ND6.</title>
        <authorList>
            <person name="Li S."/>
            <person name="Zhao H."/>
            <person name="Li Y."/>
            <person name="Niu S."/>
            <person name="Cai B."/>
        </authorList>
    </citation>
    <scope>NUCLEOTIDE SEQUENCE [LARGE SCALE GENOMIC DNA]</scope>
    <source>
        <strain evidence="1 2">ND6</strain>
    </source>
</reference>
<dbReference type="HOGENOM" id="CLU_2772805_0_0_6"/>
<evidence type="ECO:0000313" key="1">
    <source>
        <dbReference type="EMBL" id="AFK71618.1"/>
    </source>
</evidence>
<dbReference type="PATRIC" id="fig|231023.4.peg.4305"/>
<evidence type="ECO:0000313" key="2">
    <source>
        <dbReference type="Proteomes" id="UP000005268"/>
    </source>
</evidence>
<dbReference type="AlphaFoldDB" id="I3V1J7"/>
<organism evidence="1 2">
    <name type="scientific">Pseudomonas putida ND6</name>
    <dbReference type="NCBI Taxonomy" id="231023"/>
    <lineage>
        <taxon>Bacteria</taxon>
        <taxon>Pseudomonadati</taxon>
        <taxon>Pseudomonadota</taxon>
        <taxon>Gammaproteobacteria</taxon>
        <taxon>Pseudomonadales</taxon>
        <taxon>Pseudomonadaceae</taxon>
        <taxon>Pseudomonas</taxon>
    </lineage>
</organism>